<proteinExistence type="predicted"/>
<dbReference type="Proteomes" id="UP000886501">
    <property type="component" value="Unassembled WGS sequence"/>
</dbReference>
<gene>
    <name evidence="1" type="ORF">BDM02DRAFT_3110142</name>
</gene>
<dbReference type="EMBL" id="MU117973">
    <property type="protein sequence ID" value="KAF9651704.1"/>
    <property type="molecule type" value="Genomic_DNA"/>
</dbReference>
<organism evidence="1 2">
    <name type="scientific">Thelephora ganbajun</name>
    <name type="common">Ganba fungus</name>
    <dbReference type="NCBI Taxonomy" id="370292"/>
    <lineage>
        <taxon>Eukaryota</taxon>
        <taxon>Fungi</taxon>
        <taxon>Dikarya</taxon>
        <taxon>Basidiomycota</taxon>
        <taxon>Agaricomycotina</taxon>
        <taxon>Agaricomycetes</taxon>
        <taxon>Thelephorales</taxon>
        <taxon>Thelephoraceae</taxon>
        <taxon>Thelephora</taxon>
    </lineage>
</organism>
<sequence>MPSKRWGWSIYKDQMSQLGHGDALWEPAPIHSFKRVRLGDVGYVRRGRFHLLFSAGRPLDNRQLGVDVPLTFVPLNIGPTICSQPRLPGYLSPCTAQEVRAGREALVDAFPVLEPGYKVSFNLTDNQGAALVTKHRTYREDLELESTLKKYTKRHYNSWVQFARDAGHGDDIKPVLVTGVDLTSDFAMMAYSSDSVGLKSEFRASDPPVDSASASVWGTWHVEGLVHTNCGPQLCCPPSSTRATNPTISGKKATPDEYNQCVFIRYFMMRKRALVFPTVIRAAAGPHDLGPGGRDDEELVRMETRSDSDSGTGSDIMSWDGHGDDDRNFISGEDAHIVVHETTSAWPSPRLPVYSIHPLGEKEDEFDVWEKRGDFGEWNGGDSDEWDEEGASDTLEGDDEGSDLDKIAEYILQNPNTDSALIHHQDIARLRELGNTTDVSTLLSEKRPPITVDADRVGMIEWQRYPLSRLSDYRMQLNNLLQANGGTGRLRWGDPINKGPDQCRPHWTINAFLDGMECGRGDGANLGQAKEEAARQVLMHFSSLNFTC</sequence>
<accession>A0ACB6ZQA7</accession>
<keyword evidence="2" id="KW-1185">Reference proteome</keyword>
<protein>
    <submittedName>
        <fullName evidence="1">Uncharacterized protein</fullName>
    </submittedName>
</protein>
<reference evidence="1" key="2">
    <citation type="journal article" date="2020" name="Nat. Commun.">
        <title>Large-scale genome sequencing of mycorrhizal fungi provides insights into the early evolution of symbiotic traits.</title>
        <authorList>
            <person name="Miyauchi S."/>
            <person name="Kiss E."/>
            <person name="Kuo A."/>
            <person name="Drula E."/>
            <person name="Kohler A."/>
            <person name="Sanchez-Garcia M."/>
            <person name="Morin E."/>
            <person name="Andreopoulos B."/>
            <person name="Barry K.W."/>
            <person name="Bonito G."/>
            <person name="Buee M."/>
            <person name="Carver A."/>
            <person name="Chen C."/>
            <person name="Cichocki N."/>
            <person name="Clum A."/>
            <person name="Culley D."/>
            <person name="Crous P.W."/>
            <person name="Fauchery L."/>
            <person name="Girlanda M."/>
            <person name="Hayes R.D."/>
            <person name="Keri Z."/>
            <person name="LaButti K."/>
            <person name="Lipzen A."/>
            <person name="Lombard V."/>
            <person name="Magnuson J."/>
            <person name="Maillard F."/>
            <person name="Murat C."/>
            <person name="Nolan M."/>
            <person name="Ohm R.A."/>
            <person name="Pangilinan J."/>
            <person name="Pereira M.F."/>
            <person name="Perotto S."/>
            <person name="Peter M."/>
            <person name="Pfister S."/>
            <person name="Riley R."/>
            <person name="Sitrit Y."/>
            <person name="Stielow J.B."/>
            <person name="Szollosi G."/>
            <person name="Zifcakova L."/>
            <person name="Stursova M."/>
            <person name="Spatafora J.W."/>
            <person name="Tedersoo L."/>
            <person name="Vaario L.M."/>
            <person name="Yamada A."/>
            <person name="Yan M."/>
            <person name="Wang P."/>
            <person name="Xu J."/>
            <person name="Bruns T."/>
            <person name="Baldrian P."/>
            <person name="Vilgalys R."/>
            <person name="Dunand C."/>
            <person name="Henrissat B."/>
            <person name="Grigoriev I.V."/>
            <person name="Hibbett D."/>
            <person name="Nagy L.G."/>
            <person name="Martin F.M."/>
        </authorList>
    </citation>
    <scope>NUCLEOTIDE SEQUENCE</scope>
    <source>
        <strain evidence="1">P2</strain>
    </source>
</reference>
<evidence type="ECO:0000313" key="2">
    <source>
        <dbReference type="Proteomes" id="UP000886501"/>
    </source>
</evidence>
<reference evidence="1" key="1">
    <citation type="submission" date="2019-10" db="EMBL/GenBank/DDBJ databases">
        <authorList>
            <consortium name="DOE Joint Genome Institute"/>
            <person name="Kuo A."/>
            <person name="Miyauchi S."/>
            <person name="Kiss E."/>
            <person name="Drula E."/>
            <person name="Kohler A."/>
            <person name="Sanchez-Garcia M."/>
            <person name="Andreopoulos B."/>
            <person name="Barry K.W."/>
            <person name="Bonito G."/>
            <person name="Buee M."/>
            <person name="Carver A."/>
            <person name="Chen C."/>
            <person name="Cichocki N."/>
            <person name="Clum A."/>
            <person name="Culley D."/>
            <person name="Crous P.W."/>
            <person name="Fauchery L."/>
            <person name="Girlanda M."/>
            <person name="Hayes R."/>
            <person name="Keri Z."/>
            <person name="Labutti K."/>
            <person name="Lipzen A."/>
            <person name="Lombard V."/>
            <person name="Magnuson J."/>
            <person name="Maillard F."/>
            <person name="Morin E."/>
            <person name="Murat C."/>
            <person name="Nolan M."/>
            <person name="Ohm R."/>
            <person name="Pangilinan J."/>
            <person name="Pereira M."/>
            <person name="Perotto S."/>
            <person name="Peter M."/>
            <person name="Riley R."/>
            <person name="Sitrit Y."/>
            <person name="Stielow B."/>
            <person name="Szollosi G."/>
            <person name="Zifcakova L."/>
            <person name="Stursova M."/>
            <person name="Spatafora J.W."/>
            <person name="Tedersoo L."/>
            <person name="Vaario L.-M."/>
            <person name="Yamada A."/>
            <person name="Yan M."/>
            <person name="Wang P."/>
            <person name="Xu J."/>
            <person name="Bruns T."/>
            <person name="Baldrian P."/>
            <person name="Vilgalys R."/>
            <person name="Henrissat B."/>
            <person name="Grigoriev I.V."/>
            <person name="Hibbett D."/>
            <person name="Nagy L.G."/>
            <person name="Martin F.M."/>
        </authorList>
    </citation>
    <scope>NUCLEOTIDE SEQUENCE</scope>
    <source>
        <strain evidence="1">P2</strain>
    </source>
</reference>
<comment type="caution">
    <text evidence="1">The sequence shown here is derived from an EMBL/GenBank/DDBJ whole genome shotgun (WGS) entry which is preliminary data.</text>
</comment>
<name>A0ACB6ZQA7_THEGA</name>
<evidence type="ECO:0000313" key="1">
    <source>
        <dbReference type="EMBL" id="KAF9651704.1"/>
    </source>
</evidence>